<dbReference type="Proteomes" id="UP000002051">
    <property type="component" value="Chromosome 5"/>
</dbReference>
<reference evidence="3 5" key="2">
    <citation type="journal article" date="2014" name="BMC Genomics">
        <title>An improved genome release (version Mt4.0) for the model legume Medicago truncatula.</title>
        <authorList>
            <person name="Tang H."/>
            <person name="Krishnakumar V."/>
            <person name="Bidwell S."/>
            <person name="Rosen B."/>
            <person name="Chan A."/>
            <person name="Zhou S."/>
            <person name="Gentzbittel L."/>
            <person name="Childs K.L."/>
            <person name="Yandell M."/>
            <person name="Gundlach H."/>
            <person name="Mayer K.F."/>
            <person name="Schwartz D.C."/>
            <person name="Town C.D."/>
        </authorList>
    </citation>
    <scope>GENOME REANNOTATION</scope>
    <source>
        <strain evidence="3">A17</strain>
        <strain evidence="4 5">cv. Jemalong A17</strain>
    </source>
</reference>
<keyword evidence="5" id="KW-1185">Reference proteome</keyword>
<evidence type="ECO:0000259" key="2">
    <source>
        <dbReference type="Pfam" id="PF07127"/>
    </source>
</evidence>
<reference evidence="4" key="3">
    <citation type="submission" date="2015-04" db="UniProtKB">
        <authorList>
            <consortium name="EnsemblPlants"/>
        </authorList>
    </citation>
    <scope>IDENTIFICATION</scope>
    <source>
        <strain evidence="4">cv. Jemalong A17</strain>
    </source>
</reference>
<keyword evidence="1" id="KW-0472">Membrane</keyword>
<name>A0A072UP37_MEDTR</name>
<dbReference type="HOGENOM" id="CLU_181053_2_0_1"/>
<organism evidence="3 5">
    <name type="scientific">Medicago truncatula</name>
    <name type="common">Barrel medic</name>
    <name type="synonym">Medicago tribuloides</name>
    <dbReference type="NCBI Taxonomy" id="3880"/>
    <lineage>
        <taxon>Eukaryota</taxon>
        <taxon>Viridiplantae</taxon>
        <taxon>Streptophyta</taxon>
        <taxon>Embryophyta</taxon>
        <taxon>Tracheophyta</taxon>
        <taxon>Spermatophyta</taxon>
        <taxon>Magnoliopsida</taxon>
        <taxon>eudicotyledons</taxon>
        <taxon>Gunneridae</taxon>
        <taxon>Pentapetalae</taxon>
        <taxon>rosids</taxon>
        <taxon>fabids</taxon>
        <taxon>Fabales</taxon>
        <taxon>Fabaceae</taxon>
        <taxon>Papilionoideae</taxon>
        <taxon>50 kb inversion clade</taxon>
        <taxon>NPAAA clade</taxon>
        <taxon>Hologalegina</taxon>
        <taxon>IRL clade</taxon>
        <taxon>Trifolieae</taxon>
        <taxon>Medicago</taxon>
    </lineage>
</organism>
<dbReference type="GO" id="GO:0046872">
    <property type="term" value="F:metal ion binding"/>
    <property type="evidence" value="ECO:0007669"/>
    <property type="project" value="InterPro"/>
</dbReference>
<evidence type="ECO:0000313" key="3">
    <source>
        <dbReference type="EMBL" id="KEH27615.1"/>
    </source>
</evidence>
<keyword evidence="1" id="KW-1133">Transmembrane helix</keyword>
<reference evidence="3 5" key="1">
    <citation type="journal article" date="2011" name="Nature">
        <title>The Medicago genome provides insight into the evolution of rhizobial symbioses.</title>
        <authorList>
            <person name="Young N.D."/>
            <person name="Debelle F."/>
            <person name="Oldroyd G.E."/>
            <person name="Geurts R."/>
            <person name="Cannon S.B."/>
            <person name="Udvardi M.K."/>
            <person name="Benedito V.A."/>
            <person name="Mayer K.F."/>
            <person name="Gouzy J."/>
            <person name="Schoof H."/>
            <person name="Van de Peer Y."/>
            <person name="Proost S."/>
            <person name="Cook D.R."/>
            <person name="Meyers B.C."/>
            <person name="Spannagl M."/>
            <person name="Cheung F."/>
            <person name="De Mita S."/>
            <person name="Krishnakumar V."/>
            <person name="Gundlach H."/>
            <person name="Zhou S."/>
            <person name="Mudge J."/>
            <person name="Bharti A.K."/>
            <person name="Murray J.D."/>
            <person name="Naoumkina M.A."/>
            <person name="Rosen B."/>
            <person name="Silverstein K.A."/>
            <person name="Tang H."/>
            <person name="Rombauts S."/>
            <person name="Zhao P.X."/>
            <person name="Zhou P."/>
            <person name="Barbe V."/>
            <person name="Bardou P."/>
            <person name="Bechner M."/>
            <person name="Bellec A."/>
            <person name="Berger A."/>
            <person name="Berges H."/>
            <person name="Bidwell S."/>
            <person name="Bisseling T."/>
            <person name="Choisne N."/>
            <person name="Couloux A."/>
            <person name="Denny R."/>
            <person name="Deshpande S."/>
            <person name="Dai X."/>
            <person name="Doyle J.J."/>
            <person name="Dudez A.M."/>
            <person name="Farmer A.D."/>
            <person name="Fouteau S."/>
            <person name="Franken C."/>
            <person name="Gibelin C."/>
            <person name="Gish J."/>
            <person name="Goldstein S."/>
            <person name="Gonzalez A.J."/>
            <person name="Green P.J."/>
            <person name="Hallab A."/>
            <person name="Hartog M."/>
            <person name="Hua A."/>
            <person name="Humphray S.J."/>
            <person name="Jeong D.H."/>
            <person name="Jing Y."/>
            <person name="Jocker A."/>
            <person name="Kenton S.M."/>
            <person name="Kim D.J."/>
            <person name="Klee K."/>
            <person name="Lai H."/>
            <person name="Lang C."/>
            <person name="Lin S."/>
            <person name="Macmil S.L."/>
            <person name="Magdelenat G."/>
            <person name="Matthews L."/>
            <person name="McCorrison J."/>
            <person name="Monaghan E.L."/>
            <person name="Mun J.H."/>
            <person name="Najar F.Z."/>
            <person name="Nicholson C."/>
            <person name="Noirot C."/>
            <person name="O'Bleness M."/>
            <person name="Paule C.R."/>
            <person name="Poulain J."/>
            <person name="Prion F."/>
            <person name="Qin B."/>
            <person name="Qu C."/>
            <person name="Retzel E.F."/>
            <person name="Riddle C."/>
            <person name="Sallet E."/>
            <person name="Samain S."/>
            <person name="Samson N."/>
            <person name="Sanders I."/>
            <person name="Saurat O."/>
            <person name="Scarpelli C."/>
            <person name="Schiex T."/>
            <person name="Segurens B."/>
            <person name="Severin A.J."/>
            <person name="Sherrier D.J."/>
            <person name="Shi R."/>
            <person name="Sims S."/>
            <person name="Singer S.R."/>
            <person name="Sinharoy S."/>
            <person name="Sterck L."/>
            <person name="Viollet A."/>
            <person name="Wang B.B."/>
            <person name="Wang K."/>
            <person name="Wang M."/>
            <person name="Wang X."/>
            <person name="Warfsmann J."/>
            <person name="Weissenbach J."/>
            <person name="White D.D."/>
            <person name="White J.D."/>
            <person name="Wiley G.B."/>
            <person name="Wincker P."/>
            <person name="Xing Y."/>
            <person name="Yang L."/>
            <person name="Yao Z."/>
            <person name="Ying F."/>
            <person name="Zhai J."/>
            <person name="Zhou L."/>
            <person name="Zuber A."/>
            <person name="Denarie J."/>
            <person name="Dixon R.A."/>
            <person name="May G.D."/>
            <person name="Schwartz D.C."/>
            <person name="Rogers J."/>
            <person name="Quetier F."/>
            <person name="Town C.D."/>
            <person name="Roe B.A."/>
        </authorList>
    </citation>
    <scope>NUCLEOTIDE SEQUENCE [LARGE SCALE GENOMIC DNA]</scope>
    <source>
        <strain evidence="3">A17</strain>
        <strain evidence="4 5">cv. Jemalong A17</strain>
    </source>
</reference>
<accession>A0A072UP37</accession>
<keyword evidence="1" id="KW-0812">Transmembrane</keyword>
<evidence type="ECO:0000313" key="5">
    <source>
        <dbReference type="Proteomes" id="UP000002051"/>
    </source>
</evidence>
<feature type="transmembrane region" description="Helical" evidence="1">
    <location>
        <begin position="6"/>
        <end position="23"/>
    </location>
</feature>
<gene>
    <name evidence="3" type="ordered locus">MTR_5g023775</name>
</gene>
<dbReference type="EnsemblPlants" id="KEH27615">
    <property type="protein sequence ID" value="KEH27615"/>
    <property type="gene ID" value="MTR_5g023775"/>
</dbReference>
<evidence type="ECO:0000313" key="4">
    <source>
        <dbReference type="EnsemblPlants" id="KEH27615"/>
    </source>
</evidence>
<dbReference type="AlphaFoldDB" id="A0A072UP37"/>
<evidence type="ECO:0000256" key="1">
    <source>
        <dbReference type="SAM" id="Phobius"/>
    </source>
</evidence>
<feature type="domain" description="Late nodulin" evidence="2">
    <location>
        <begin position="1"/>
        <end position="55"/>
    </location>
</feature>
<proteinExistence type="predicted"/>
<protein>
    <submittedName>
        <fullName evidence="3">Nodule Cysteine-Rich (NCR) secreted peptide</fullName>
    </submittedName>
</protein>
<dbReference type="Pfam" id="PF07127">
    <property type="entry name" value="Nodulin_late"/>
    <property type="match status" value="1"/>
</dbReference>
<dbReference type="PaxDb" id="3880-AES95279"/>
<sequence length="61" mass="7116">MAETLKFVYVILFISLFLMIIVSDSFNPLIRQYCVTDKDCPKFKKYNIRCRKGFCVQVNGG</sequence>
<dbReference type="EMBL" id="CM001221">
    <property type="protein sequence ID" value="KEH27615.1"/>
    <property type="molecule type" value="Genomic_DNA"/>
</dbReference>
<dbReference type="InterPro" id="IPR009810">
    <property type="entry name" value="Nodulin_late_dom"/>
</dbReference>